<dbReference type="Pfam" id="PF14111">
    <property type="entry name" value="DUF4283"/>
    <property type="match status" value="1"/>
</dbReference>
<reference evidence="2" key="1">
    <citation type="submission" date="2020-06" db="EMBL/GenBank/DDBJ databases">
        <authorList>
            <person name="Li T."/>
            <person name="Hu X."/>
            <person name="Zhang T."/>
            <person name="Song X."/>
            <person name="Zhang H."/>
            <person name="Dai N."/>
            <person name="Sheng W."/>
            <person name="Hou X."/>
            <person name="Wei L."/>
        </authorList>
    </citation>
    <scope>NUCLEOTIDE SEQUENCE</scope>
    <source>
        <strain evidence="2">KEN1</strain>
        <tissue evidence="2">Leaf</tissue>
    </source>
</reference>
<reference evidence="2" key="2">
    <citation type="journal article" date="2024" name="Plant">
        <title>Genomic evolution and insights into agronomic trait innovations of Sesamum species.</title>
        <authorList>
            <person name="Miao H."/>
            <person name="Wang L."/>
            <person name="Qu L."/>
            <person name="Liu H."/>
            <person name="Sun Y."/>
            <person name="Le M."/>
            <person name="Wang Q."/>
            <person name="Wei S."/>
            <person name="Zheng Y."/>
            <person name="Lin W."/>
            <person name="Duan Y."/>
            <person name="Cao H."/>
            <person name="Xiong S."/>
            <person name="Wang X."/>
            <person name="Wei L."/>
            <person name="Li C."/>
            <person name="Ma Q."/>
            <person name="Ju M."/>
            <person name="Zhao R."/>
            <person name="Li G."/>
            <person name="Mu C."/>
            <person name="Tian Q."/>
            <person name="Mei H."/>
            <person name="Zhang T."/>
            <person name="Gao T."/>
            <person name="Zhang H."/>
        </authorList>
    </citation>
    <scope>NUCLEOTIDE SEQUENCE</scope>
    <source>
        <strain evidence="2">KEN1</strain>
    </source>
</reference>
<dbReference type="InterPro" id="IPR040256">
    <property type="entry name" value="At4g02000-like"/>
</dbReference>
<dbReference type="EMBL" id="JACGWN010000013">
    <property type="protein sequence ID" value="KAL0409826.1"/>
    <property type="molecule type" value="Genomic_DNA"/>
</dbReference>
<evidence type="ECO:0000259" key="1">
    <source>
        <dbReference type="Pfam" id="PF14111"/>
    </source>
</evidence>
<feature type="domain" description="DUF4283" evidence="1">
    <location>
        <begin position="51"/>
        <end position="106"/>
    </location>
</feature>
<name>A0AAW2U2E6_9LAMI</name>
<evidence type="ECO:0000313" key="2">
    <source>
        <dbReference type="EMBL" id="KAL0409826.1"/>
    </source>
</evidence>
<proteinExistence type="predicted"/>
<dbReference type="PANTHER" id="PTHR31286">
    <property type="entry name" value="GLYCINE-RICH CELL WALL STRUCTURAL PROTEIN 1.8-LIKE"/>
    <property type="match status" value="1"/>
</dbReference>
<dbReference type="PANTHER" id="PTHR31286:SF167">
    <property type="entry name" value="OS09G0268800 PROTEIN"/>
    <property type="match status" value="1"/>
</dbReference>
<comment type="caution">
    <text evidence="2">The sequence shown here is derived from an EMBL/GenBank/DDBJ whole genome shotgun (WGS) entry which is preliminary data.</text>
</comment>
<dbReference type="InterPro" id="IPR025558">
    <property type="entry name" value="DUF4283"/>
</dbReference>
<accession>A0AAW2U2E6</accession>
<protein>
    <recommendedName>
        <fullName evidence="1">DUF4283 domain-containing protein</fullName>
    </recommendedName>
</protein>
<gene>
    <name evidence="2" type="ORF">Slati_3572300</name>
</gene>
<dbReference type="AlphaFoldDB" id="A0AAW2U2E6"/>
<organism evidence="2">
    <name type="scientific">Sesamum latifolium</name>
    <dbReference type="NCBI Taxonomy" id="2727402"/>
    <lineage>
        <taxon>Eukaryota</taxon>
        <taxon>Viridiplantae</taxon>
        <taxon>Streptophyta</taxon>
        <taxon>Embryophyta</taxon>
        <taxon>Tracheophyta</taxon>
        <taxon>Spermatophyta</taxon>
        <taxon>Magnoliopsida</taxon>
        <taxon>eudicotyledons</taxon>
        <taxon>Gunneridae</taxon>
        <taxon>Pentapetalae</taxon>
        <taxon>asterids</taxon>
        <taxon>lamiids</taxon>
        <taxon>Lamiales</taxon>
        <taxon>Pedaliaceae</taxon>
        <taxon>Sesamum</taxon>
    </lineage>
</organism>
<sequence length="183" mass="20942">MDLRLNLSLTEEDDGYLILSGQSADKYTNGNGNSFLLVGRLLSHQNTNFEALMQPVKGMVVRRISEDRFCLQFNHKLDMQRVMEGRPWIFDKNLLILEPVIDDISPTDICLDWSPFTVYVHDSPLSLQNRNTVELIGNKIGMFIDIEHSNEGGNWFAAWKLIVAINVSNPLKESSASEMRRRE</sequence>